<dbReference type="AlphaFoldDB" id="A0A1I3D9H4"/>
<dbReference type="InterPro" id="IPR011010">
    <property type="entry name" value="DNA_brk_join_enz"/>
</dbReference>
<accession>A0A1I3D9H4</accession>
<dbReference type="Gene3D" id="1.10.150.130">
    <property type="match status" value="1"/>
</dbReference>
<evidence type="ECO:0000313" key="4">
    <source>
        <dbReference type="EMBL" id="SFH83249.1"/>
    </source>
</evidence>
<organism evidence="5 7">
    <name type="scientific">Cryobacterium levicorallinum</name>
    <dbReference type="NCBI Taxonomy" id="995038"/>
    <lineage>
        <taxon>Bacteria</taxon>
        <taxon>Bacillati</taxon>
        <taxon>Actinomycetota</taxon>
        <taxon>Actinomycetes</taxon>
        <taxon>Micrococcales</taxon>
        <taxon>Microbacteriaceae</taxon>
        <taxon>Cryobacterium</taxon>
    </lineage>
</organism>
<dbReference type="EMBL" id="FOPW01000017">
    <property type="protein sequence ID" value="SFH83249.1"/>
    <property type="molecule type" value="Genomic_DNA"/>
</dbReference>
<evidence type="ECO:0000313" key="5">
    <source>
        <dbReference type="EMBL" id="TFB81852.1"/>
    </source>
</evidence>
<proteinExistence type="predicted"/>
<reference evidence="4 6" key="1">
    <citation type="submission" date="2016-10" db="EMBL/GenBank/DDBJ databases">
        <authorList>
            <person name="Varghese N."/>
            <person name="Submissions S."/>
        </authorList>
    </citation>
    <scope>NUCLEOTIDE SEQUENCE [LARGE SCALE GENOMIC DNA]</scope>
    <source>
        <strain evidence="4 6">GMCC 1.11211</strain>
    </source>
</reference>
<gene>
    <name evidence="5" type="ORF">E3O11_16385</name>
    <name evidence="4" type="ORF">SAMN05216274_1172</name>
</gene>
<evidence type="ECO:0000313" key="7">
    <source>
        <dbReference type="Proteomes" id="UP000297963"/>
    </source>
</evidence>
<evidence type="ECO:0000313" key="6">
    <source>
        <dbReference type="Proteomes" id="UP000199681"/>
    </source>
</evidence>
<dbReference type="PROSITE" id="PS51898">
    <property type="entry name" value="TYR_RECOMBINASE"/>
    <property type="match status" value="1"/>
</dbReference>
<name>A0A1I3D9H4_9MICO</name>
<keyword evidence="2" id="KW-0233">DNA recombination</keyword>
<evidence type="ECO:0000256" key="1">
    <source>
        <dbReference type="ARBA" id="ARBA00023125"/>
    </source>
</evidence>
<dbReference type="GO" id="GO:0003677">
    <property type="term" value="F:DNA binding"/>
    <property type="evidence" value="ECO:0007669"/>
    <property type="project" value="UniProtKB-KW"/>
</dbReference>
<dbReference type="InterPro" id="IPR050090">
    <property type="entry name" value="Tyrosine_recombinase_XerCD"/>
</dbReference>
<dbReference type="GO" id="GO:0006310">
    <property type="term" value="P:DNA recombination"/>
    <property type="evidence" value="ECO:0007669"/>
    <property type="project" value="UniProtKB-KW"/>
</dbReference>
<evidence type="ECO:0000259" key="3">
    <source>
        <dbReference type="PROSITE" id="PS51898"/>
    </source>
</evidence>
<dbReference type="PANTHER" id="PTHR30349">
    <property type="entry name" value="PHAGE INTEGRASE-RELATED"/>
    <property type="match status" value="1"/>
</dbReference>
<dbReference type="InterPro" id="IPR013762">
    <property type="entry name" value="Integrase-like_cat_sf"/>
</dbReference>
<dbReference type="Pfam" id="PF00589">
    <property type="entry name" value="Phage_integrase"/>
    <property type="match status" value="1"/>
</dbReference>
<dbReference type="Proteomes" id="UP000199681">
    <property type="component" value="Unassembled WGS sequence"/>
</dbReference>
<feature type="domain" description="Tyr recombinase" evidence="3">
    <location>
        <begin position="179"/>
        <end position="386"/>
    </location>
</feature>
<dbReference type="SUPFAM" id="SSF56349">
    <property type="entry name" value="DNA breaking-rejoining enzymes"/>
    <property type="match status" value="1"/>
</dbReference>
<keyword evidence="1" id="KW-0238">DNA-binding</keyword>
<dbReference type="Gene3D" id="1.10.443.10">
    <property type="entry name" value="Intergrase catalytic core"/>
    <property type="match status" value="1"/>
</dbReference>
<dbReference type="GO" id="GO:0015074">
    <property type="term" value="P:DNA integration"/>
    <property type="evidence" value="ECO:0007669"/>
    <property type="project" value="InterPro"/>
</dbReference>
<dbReference type="InterPro" id="IPR010998">
    <property type="entry name" value="Integrase_recombinase_N"/>
</dbReference>
<protein>
    <submittedName>
        <fullName evidence="5">Site-specific integrase</fullName>
    </submittedName>
    <submittedName>
        <fullName evidence="4">Site-specific recombinase XerD</fullName>
    </submittedName>
</protein>
<dbReference type="STRING" id="995038.SAMN05216274_1172"/>
<dbReference type="CDD" id="cd01189">
    <property type="entry name" value="INT_ICEBs1_C_like"/>
    <property type="match status" value="1"/>
</dbReference>
<dbReference type="Proteomes" id="UP000297963">
    <property type="component" value="Unassembled WGS sequence"/>
</dbReference>
<reference evidence="5 7" key="2">
    <citation type="submission" date="2019-03" db="EMBL/GenBank/DDBJ databases">
        <title>Genomics of glacier-inhabiting Cryobacterium strains.</title>
        <authorList>
            <person name="Liu Q."/>
            <person name="Xin Y.-H."/>
        </authorList>
    </citation>
    <scope>NUCLEOTIDE SEQUENCE [LARGE SCALE GENOMIC DNA]</scope>
    <source>
        <strain evidence="5 7">Hh34</strain>
    </source>
</reference>
<sequence>MAGRPRLPISTFGAMKTTEVGAGRFRAMARFRDWDGQSRQVKATGSSRNAAETALKVELAARTRVGNVGDSVNAGSPFRMLAEAWLEDLMLDVDRANGTKTVYEYELRGLVLPFFEHFTVREVTVGRIELFLKVQRAISYTRAKRSRTILSMVLGFAVRRGIIARNPVKETSRMKKPQHTPKALTPDQVAAIRLAARDWRTGEGRMGPKPDGQVRDLIEVMLGTATRIGETLALRKCDIDMTADPPCVHIRGTLVVQSGAGVVRQAHPKTHESNRVVAVPQFAAEVIRGRLTLIEGEDAEHLLFFTRNGKPLAPHNARRTFREILWNAGLEGMGITPHAFRRTGATLLANELGLQAAADVLGHTSTSTTKAHYAEPDRAVKSEPATVLQRLAPPS</sequence>
<evidence type="ECO:0000256" key="2">
    <source>
        <dbReference type="ARBA" id="ARBA00023172"/>
    </source>
</evidence>
<keyword evidence="6" id="KW-1185">Reference proteome</keyword>
<dbReference type="EMBL" id="SOFE01000029">
    <property type="protein sequence ID" value="TFB81852.1"/>
    <property type="molecule type" value="Genomic_DNA"/>
</dbReference>
<comment type="caution">
    <text evidence="5">The sequence shown here is derived from an EMBL/GenBank/DDBJ whole genome shotgun (WGS) entry which is preliminary data.</text>
</comment>
<dbReference type="InterPro" id="IPR002104">
    <property type="entry name" value="Integrase_catalytic"/>
</dbReference>